<evidence type="ECO:0000313" key="3">
    <source>
        <dbReference type="Proteomes" id="UP000295146"/>
    </source>
</evidence>
<reference evidence="2 3" key="1">
    <citation type="submission" date="2019-03" db="EMBL/GenBank/DDBJ databases">
        <title>Genomic Encyclopedia of Type Strains, Phase III (KMG-III): the genomes of soil and plant-associated and newly described type strains.</title>
        <authorList>
            <person name="Whitman W."/>
        </authorList>
    </citation>
    <scope>NUCLEOTIDE SEQUENCE [LARGE SCALE GENOMIC DNA]</scope>
    <source>
        <strain evidence="2 3">VKM Ac-2573</strain>
    </source>
</reference>
<feature type="chain" id="PRO_5038633182" description="Small secreted protein" evidence="1">
    <location>
        <begin position="23"/>
        <end position="127"/>
    </location>
</feature>
<protein>
    <recommendedName>
        <fullName evidence="4">Small secreted protein</fullName>
    </recommendedName>
</protein>
<keyword evidence="1" id="KW-0732">Signal</keyword>
<feature type="signal peptide" evidence="1">
    <location>
        <begin position="1"/>
        <end position="22"/>
    </location>
</feature>
<keyword evidence="3" id="KW-1185">Reference proteome</keyword>
<gene>
    <name evidence="2" type="ORF">EV653_2817</name>
</gene>
<dbReference type="Proteomes" id="UP000295146">
    <property type="component" value="Unassembled WGS sequence"/>
</dbReference>
<comment type="caution">
    <text evidence="2">The sequence shown here is derived from an EMBL/GenBank/DDBJ whole genome shotgun (WGS) entry which is preliminary data.</text>
</comment>
<dbReference type="RefSeq" id="WP_238159722.1">
    <property type="nucleotide sequence ID" value="NZ_SODP01000001.1"/>
</dbReference>
<evidence type="ECO:0000256" key="1">
    <source>
        <dbReference type="SAM" id="SignalP"/>
    </source>
</evidence>
<sequence length="127" mass="13375">MKRALAIIATVAAAVTAGGALTACTDEQAYCVDLAKYAAKAVDVDPQKPVDYVKILDEAKKLQESAPKDVKDDWGVVVTFAEKAKAAGSDRVELAKLSKETGAVMTAYKNISSQAKDSCKVDLPALN</sequence>
<evidence type="ECO:0008006" key="4">
    <source>
        <dbReference type="Google" id="ProtNLM"/>
    </source>
</evidence>
<dbReference type="AlphaFoldDB" id="A0A4R8CNF9"/>
<organism evidence="2 3">
    <name type="scientific">Kribbella pratensis</name>
    <dbReference type="NCBI Taxonomy" id="2512112"/>
    <lineage>
        <taxon>Bacteria</taxon>
        <taxon>Bacillati</taxon>
        <taxon>Actinomycetota</taxon>
        <taxon>Actinomycetes</taxon>
        <taxon>Propionibacteriales</taxon>
        <taxon>Kribbellaceae</taxon>
        <taxon>Kribbella</taxon>
    </lineage>
</organism>
<proteinExistence type="predicted"/>
<dbReference type="EMBL" id="SODP01000001">
    <property type="protein sequence ID" value="TDW77646.1"/>
    <property type="molecule type" value="Genomic_DNA"/>
</dbReference>
<accession>A0A4R8CNF9</accession>
<evidence type="ECO:0000313" key="2">
    <source>
        <dbReference type="EMBL" id="TDW77646.1"/>
    </source>
</evidence>
<dbReference type="PROSITE" id="PS51257">
    <property type="entry name" value="PROKAR_LIPOPROTEIN"/>
    <property type="match status" value="1"/>
</dbReference>
<name>A0A4R8CNF9_9ACTN</name>